<name>A0A167QZ83_CALVF</name>
<evidence type="ECO:0000256" key="1">
    <source>
        <dbReference type="ARBA" id="ARBA00022723"/>
    </source>
</evidence>
<sequence>MPAVSQPHLPKEFVDGYLRSSMHSTHSDSLSKVFECDMHDLRSGCAVRVYNNFANKTTLFVSVYGTELVGSPLTIAAYTCDYLMACESLRLGADPDRQNTFGDTPLITALVMLVILAENTLGPLRDMAIPHQRELERRSERCRGIARVLVQQHADVNFTSPDRITALSLACTSRDWDMVTLLLRYGADPVAPLHAVESDHPPFASLDDFRQYCALVMAISYSSRPSRLCPCFSGKALADCHSNGVRHAYPSHFLCACGSEKPYGRCCALRMVVAGEEWDEEDGFGFIVPKFPPGFSLELGKMAASILPPEQVKADCQECRATEAATSNLSTNEHHEELTQVMRILKGDLEKLCQDGILDPGYLYALSQVGRVPINHGKMQSKLYCKSLAQEWNAAVDAYIKKGDDERSAADIEEALKLHSKLGALFRRCDGGCGKKQGRDVTKLLRCSKCQNALYCGAACQKAHWKEHRGQCKSKSTEEQPIPAQVVFQKHIVDAPMTIRDELQLWLLLCGRFRMQWHVY</sequence>
<dbReference type="PROSITE" id="PS50865">
    <property type="entry name" value="ZF_MYND_2"/>
    <property type="match status" value="1"/>
</dbReference>
<protein>
    <recommendedName>
        <fullName evidence="5">MYND-type domain-containing protein</fullName>
    </recommendedName>
</protein>
<evidence type="ECO:0000313" key="6">
    <source>
        <dbReference type="EMBL" id="KZP00401.1"/>
    </source>
</evidence>
<dbReference type="Proteomes" id="UP000076738">
    <property type="component" value="Unassembled WGS sequence"/>
</dbReference>
<proteinExistence type="predicted"/>
<evidence type="ECO:0000256" key="2">
    <source>
        <dbReference type="ARBA" id="ARBA00022771"/>
    </source>
</evidence>
<keyword evidence="1" id="KW-0479">Metal-binding</keyword>
<dbReference type="OrthoDB" id="432970at2759"/>
<dbReference type="SUPFAM" id="SSF144232">
    <property type="entry name" value="HIT/MYND zinc finger-like"/>
    <property type="match status" value="1"/>
</dbReference>
<reference evidence="6 7" key="1">
    <citation type="journal article" date="2016" name="Mol. Biol. Evol.">
        <title>Comparative Genomics of Early-Diverging Mushroom-Forming Fungi Provides Insights into the Origins of Lignocellulose Decay Capabilities.</title>
        <authorList>
            <person name="Nagy L.G."/>
            <person name="Riley R."/>
            <person name="Tritt A."/>
            <person name="Adam C."/>
            <person name="Daum C."/>
            <person name="Floudas D."/>
            <person name="Sun H."/>
            <person name="Yadav J.S."/>
            <person name="Pangilinan J."/>
            <person name="Larsson K.H."/>
            <person name="Matsuura K."/>
            <person name="Barry K."/>
            <person name="Labutti K."/>
            <person name="Kuo R."/>
            <person name="Ohm R.A."/>
            <person name="Bhattacharya S.S."/>
            <person name="Shirouzu T."/>
            <person name="Yoshinaga Y."/>
            <person name="Martin F.M."/>
            <person name="Grigoriev I.V."/>
            <person name="Hibbett D.S."/>
        </authorList>
    </citation>
    <scope>NUCLEOTIDE SEQUENCE [LARGE SCALE GENOMIC DNA]</scope>
    <source>
        <strain evidence="6 7">TUFC12733</strain>
    </source>
</reference>
<dbReference type="Pfam" id="PF00023">
    <property type="entry name" value="Ank"/>
    <property type="match status" value="1"/>
</dbReference>
<dbReference type="STRING" id="1330018.A0A167QZ83"/>
<gene>
    <name evidence="6" type="ORF">CALVIDRAFT_274594</name>
</gene>
<dbReference type="InterPro" id="IPR036770">
    <property type="entry name" value="Ankyrin_rpt-contain_sf"/>
</dbReference>
<evidence type="ECO:0000256" key="4">
    <source>
        <dbReference type="PROSITE-ProRule" id="PRU00134"/>
    </source>
</evidence>
<dbReference type="GO" id="GO:0008270">
    <property type="term" value="F:zinc ion binding"/>
    <property type="evidence" value="ECO:0007669"/>
    <property type="project" value="UniProtKB-KW"/>
</dbReference>
<organism evidence="6 7">
    <name type="scientific">Calocera viscosa (strain TUFC12733)</name>
    <dbReference type="NCBI Taxonomy" id="1330018"/>
    <lineage>
        <taxon>Eukaryota</taxon>
        <taxon>Fungi</taxon>
        <taxon>Dikarya</taxon>
        <taxon>Basidiomycota</taxon>
        <taxon>Agaricomycotina</taxon>
        <taxon>Dacrymycetes</taxon>
        <taxon>Dacrymycetales</taxon>
        <taxon>Dacrymycetaceae</taxon>
        <taxon>Calocera</taxon>
    </lineage>
</organism>
<dbReference type="Pfam" id="PF01753">
    <property type="entry name" value="zf-MYND"/>
    <property type="match status" value="1"/>
</dbReference>
<dbReference type="AlphaFoldDB" id="A0A167QZ83"/>
<evidence type="ECO:0000259" key="5">
    <source>
        <dbReference type="PROSITE" id="PS50865"/>
    </source>
</evidence>
<feature type="domain" description="MYND-type" evidence="5">
    <location>
        <begin position="430"/>
        <end position="472"/>
    </location>
</feature>
<keyword evidence="3" id="KW-0862">Zinc</keyword>
<dbReference type="Gene3D" id="6.10.140.2220">
    <property type="match status" value="1"/>
</dbReference>
<evidence type="ECO:0000313" key="7">
    <source>
        <dbReference type="Proteomes" id="UP000076738"/>
    </source>
</evidence>
<accession>A0A167QZ83</accession>
<dbReference type="EMBL" id="KV417269">
    <property type="protein sequence ID" value="KZP00401.1"/>
    <property type="molecule type" value="Genomic_DNA"/>
</dbReference>
<dbReference type="SUPFAM" id="SSF48403">
    <property type="entry name" value="Ankyrin repeat"/>
    <property type="match status" value="1"/>
</dbReference>
<dbReference type="Gene3D" id="1.25.40.20">
    <property type="entry name" value="Ankyrin repeat-containing domain"/>
    <property type="match status" value="1"/>
</dbReference>
<dbReference type="InterPro" id="IPR002110">
    <property type="entry name" value="Ankyrin_rpt"/>
</dbReference>
<keyword evidence="2 4" id="KW-0863">Zinc-finger</keyword>
<dbReference type="InterPro" id="IPR002893">
    <property type="entry name" value="Znf_MYND"/>
</dbReference>
<evidence type="ECO:0000256" key="3">
    <source>
        <dbReference type="ARBA" id="ARBA00022833"/>
    </source>
</evidence>
<keyword evidence="7" id="KW-1185">Reference proteome</keyword>